<dbReference type="InterPro" id="IPR001878">
    <property type="entry name" value="Znf_CCHC"/>
</dbReference>
<dbReference type="Gene3D" id="4.10.60.10">
    <property type="entry name" value="Zinc finger, CCHC-type"/>
    <property type="match status" value="1"/>
</dbReference>
<reference evidence="5" key="1">
    <citation type="submission" date="2022-08" db="EMBL/GenBank/DDBJ databases">
        <authorList>
            <person name="Marques A."/>
        </authorList>
    </citation>
    <scope>NUCLEOTIDE SEQUENCE</scope>
    <source>
        <strain evidence="5">RhyPub2mFocal</strain>
        <tissue evidence="5">Leaves</tissue>
    </source>
</reference>
<dbReference type="PROSITE" id="PS50158">
    <property type="entry name" value="ZF_CCHC"/>
    <property type="match status" value="1"/>
</dbReference>
<evidence type="ECO:0000256" key="1">
    <source>
        <dbReference type="ARBA" id="ARBA00022801"/>
    </source>
</evidence>
<protein>
    <submittedName>
        <fullName evidence="5">Polyprotein</fullName>
    </submittedName>
</protein>
<keyword evidence="1" id="KW-0378">Hydrolase</keyword>
<dbReference type="InterPro" id="IPR036875">
    <property type="entry name" value="Znf_CCHC_sf"/>
</dbReference>
<keyword evidence="6" id="KW-1185">Reference proteome</keyword>
<dbReference type="Pfam" id="PF00077">
    <property type="entry name" value="RVP"/>
    <property type="match status" value="1"/>
</dbReference>
<dbReference type="AlphaFoldDB" id="A0AAV8D191"/>
<dbReference type="Proteomes" id="UP001140206">
    <property type="component" value="Chromosome 4"/>
</dbReference>
<proteinExistence type="predicted"/>
<evidence type="ECO:0000313" key="6">
    <source>
        <dbReference type="Proteomes" id="UP001140206"/>
    </source>
</evidence>
<organism evidence="5 6">
    <name type="scientific">Rhynchospora pubera</name>
    <dbReference type="NCBI Taxonomy" id="906938"/>
    <lineage>
        <taxon>Eukaryota</taxon>
        <taxon>Viridiplantae</taxon>
        <taxon>Streptophyta</taxon>
        <taxon>Embryophyta</taxon>
        <taxon>Tracheophyta</taxon>
        <taxon>Spermatophyta</taxon>
        <taxon>Magnoliopsida</taxon>
        <taxon>Liliopsida</taxon>
        <taxon>Poales</taxon>
        <taxon>Cyperaceae</taxon>
        <taxon>Cyperoideae</taxon>
        <taxon>Rhynchosporeae</taxon>
        <taxon>Rhynchospora</taxon>
    </lineage>
</organism>
<keyword evidence="2" id="KW-0862">Zinc</keyword>
<dbReference type="EMBL" id="JAMFTS010000004">
    <property type="protein sequence ID" value="KAJ4762433.1"/>
    <property type="molecule type" value="Genomic_DNA"/>
</dbReference>
<keyword evidence="2" id="KW-0479">Metal-binding</keyword>
<sequence length="914" mass="104064">MEMDLTDNTQLAYAVPDMMVSIHDFYNHIQLVVQTHGYESWRGGESNLLISRSLIGRLSNTSHTNFRYNVQGVTEHLASRGIRAIPGQPRSTEELRGQRWIIRPPAIPEVQHPQTIRVRSRTDGSLAIRFGGYTATAPTKPAVVRPNDEEELDGEMALMVTIEEPETSFEEELKAIQLLASLSREGPMLDYCPIWDKDDESKEEWLNPFASEGDKDKLSHFAYAAEETELEYPKMKAFTKMMESAFSTAESSLTQRRPTEPVMGPVNYPPASTLRQTPMPTIHEIRDHVGRLKGGYAQQHSGRFNLPDAQSDKGAILVLPEDIGQYSDVISRWESITLNVVNDRNCTDNKSKVIFIENLLGDVEKKMFIQWRMAYPHEYEELIAVADDPQNVISCIRRMILLEDPYQGSTEEQTRAYQDLERLSCNHVKDLFNYMNDYKILAAKSGRMYISSELSEKFFRKMPPLIGQELEKAFLDKYPGAAIGVMPRINFSYQYLAERCKQATLQRSLKDLSFCSKIPLPGYYGERKKYGLRKSKTYKGKPHESHVRVFKRKHADKVRKCKCFICGEEGHFARDCNRKTGNIARAAIIENMELSDSWDVLSVDLNEPDSDAICSLSEGEVGNVASAVINDLPFGEQLLMIQAEQLSWRKNGKLKQQLFEARTEDLEAEFDELMKKDKGKTKLRFEDEEVDEEIEMEPKNPTGALRIASANTISTEEIERFNTVVQDPVRGKRVLNRLYNMEITFEIPGVNPFKVQAILDTGATVCCVNQEIVPQEALEPSAYPIQINGVNSTQIASLKLKNGSMLIESNRFRIPFTYSFSMGKKEGVQMLIGCNFIRSMQGGLRIEGQNVTFYKNITTIATTTDPEMVQAAIPELDLTGLEYIEVREAVAYHQEQESQQFKEKFRPLLNRPKE</sequence>
<dbReference type="Pfam" id="PF00098">
    <property type="entry name" value="zf-CCHC"/>
    <property type="match status" value="1"/>
</dbReference>
<feature type="region of interest" description="Disordered" evidence="3">
    <location>
        <begin position="251"/>
        <end position="276"/>
    </location>
</feature>
<evidence type="ECO:0000256" key="2">
    <source>
        <dbReference type="PROSITE-ProRule" id="PRU00047"/>
    </source>
</evidence>
<dbReference type="Pfam" id="PF22909">
    <property type="entry name" value="Caulimovir_coat_dom"/>
    <property type="match status" value="1"/>
</dbReference>
<dbReference type="InterPro" id="IPR001969">
    <property type="entry name" value="Aspartic_peptidase_AS"/>
</dbReference>
<dbReference type="InterPro" id="IPR018061">
    <property type="entry name" value="Retropepsins"/>
</dbReference>
<keyword evidence="2" id="KW-0863">Zinc-finger</keyword>
<dbReference type="SMART" id="SM00343">
    <property type="entry name" value="ZnF_C2HC"/>
    <property type="match status" value="1"/>
</dbReference>
<dbReference type="PROSITE" id="PS00141">
    <property type="entry name" value="ASP_PROTEASE"/>
    <property type="match status" value="1"/>
</dbReference>
<dbReference type="InterPro" id="IPR021109">
    <property type="entry name" value="Peptidase_aspartic_dom_sf"/>
</dbReference>
<name>A0AAV8D191_9POAL</name>
<evidence type="ECO:0000313" key="5">
    <source>
        <dbReference type="EMBL" id="KAJ4762433.1"/>
    </source>
</evidence>
<feature type="domain" description="CCHC-type" evidence="4">
    <location>
        <begin position="562"/>
        <end position="576"/>
    </location>
</feature>
<comment type="caution">
    <text evidence="5">The sequence shown here is derived from an EMBL/GenBank/DDBJ whole genome shotgun (WGS) entry which is preliminary data.</text>
</comment>
<gene>
    <name evidence="5" type="ORF">LUZ62_072808</name>
</gene>
<dbReference type="SUPFAM" id="SSF57756">
    <property type="entry name" value="Retrovirus zinc finger-like domains"/>
    <property type="match status" value="1"/>
</dbReference>
<dbReference type="GO" id="GO:0004190">
    <property type="term" value="F:aspartic-type endopeptidase activity"/>
    <property type="evidence" value="ECO:0007669"/>
    <property type="project" value="InterPro"/>
</dbReference>
<dbReference type="GO" id="GO:0006508">
    <property type="term" value="P:proteolysis"/>
    <property type="evidence" value="ECO:0007669"/>
    <property type="project" value="InterPro"/>
</dbReference>
<dbReference type="SUPFAM" id="SSF50630">
    <property type="entry name" value="Acid proteases"/>
    <property type="match status" value="1"/>
</dbReference>
<evidence type="ECO:0000259" key="4">
    <source>
        <dbReference type="PROSITE" id="PS50158"/>
    </source>
</evidence>
<dbReference type="Gene3D" id="2.40.70.10">
    <property type="entry name" value="Acid Proteases"/>
    <property type="match status" value="1"/>
</dbReference>
<accession>A0AAV8D191</accession>
<dbReference type="GO" id="GO:0008270">
    <property type="term" value="F:zinc ion binding"/>
    <property type="evidence" value="ECO:0007669"/>
    <property type="project" value="UniProtKB-KW"/>
</dbReference>
<dbReference type="GO" id="GO:0003676">
    <property type="term" value="F:nucleic acid binding"/>
    <property type="evidence" value="ECO:0007669"/>
    <property type="project" value="InterPro"/>
</dbReference>
<evidence type="ECO:0000256" key="3">
    <source>
        <dbReference type="SAM" id="MobiDB-lite"/>
    </source>
</evidence>